<name>A0A0S2UP58_STUST</name>
<protein>
    <submittedName>
        <fullName evidence="1">Putative soluble lytic murein transglycosylase</fullName>
    </submittedName>
</protein>
<organism evidence="1">
    <name type="scientific">Stutzerimonas stutzeri</name>
    <name type="common">Pseudomonas stutzeri</name>
    <dbReference type="NCBI Taxonomy" id="316"/>
    <lineage>
        <taxon>Bacteria</taxon>
        <taxon>Pseudomonadati</taxon>
        <taxon>Pseudomonadota</taxon>
        <taxon>Gammaproteobacteria</taxon>
        <taxon>Pseudomonadales</taxon>
        <taxon>Pseudomonadaceae</taxon>
        <taxon>Stutzerimonas</taxon>
    </lineage>
</organism>
<dbReference type="InterPro" id="IPR023346">
    <property type="entry name" value="Lysozyme-like_dom_sf"/>
</dbReference>
<dbReference type="AlphaFoldDB" id="A0A0S2UP58"/>
<dbReference type="Gene3D" id="1.10.530.10">
    <property type="match status" value="1"/>
</dbReference>
<dbReference type="SUPFAM" id="SSF53955">
    <property type="entry name" value="Lysozyme-like"/>
    <property type="match status" value="1"/>
</dbReference>
<reference evidence="1" key="1">
    <citation type="journal article" date="2016" name="Gene">
        <title>Functional redundancy in phenol and toluene degradation in Pseudomonas stutzeri strains isolated from the Baltic Sea.</title>
        <authorList>
            <person name="Heinaru E."/>
            <person name="Naanuri E."/>
            <person name="Grunbach M."/>
            <person name="Joesaar M."/>
            <person name="Heinaru A."/>
        </authorList>
    </citation>
    <scope>NUCLEOTIDE SEQUENCE</scope>
    <source>
        <strain evidence="1">2A20</strain>
    </source>
</reference>
<accession>A0A0S2UP58</accession>
<evidence type="ECO:0000313" key="1">
    <source>
        <dbReference type="EMBL" id="ALP69129.1"/>
    </source>
</evidence>
<dbReference type="RefSeq" id="WP_242100664.1">
    <property type="nucleotide sequence ID" value="NZ_CP062162.1"/>
</dbReference>
<dbReference type="EMBL" id="KT935509">
    <property type="protein sequence ID" value="ALP69129.1"/>
    <property type="molecule type" value="Genomic_DNA"/>
</dbReference>
<proteinExistence type="predicted"/>
<sequence length="206" mass="21982">MAAAIGAPGRERRPSRVAIGCASAALLLATGGWALAALAREVPPPAYQLAAHRADVPAAVLYAVALQESGATLRGRLIPWPWTLNVAGTPQRYATRAAACAGLRRALARTPANRIDAGLGQVNLGYHAHRYTQPCELLDPYRNLAIAAEILRERHTPGEDWLLAIGRYHRPVGGAPAARYRRSVHRHLTRVLGPGVPVTTLQAATP</sequence>